<dbReference type="RefSeq" id="WP_237249947.1">
    <property type="nucleotide sequence ID" value="NZ_JAKJXH010000001.1"/>
</dbReference>
<name>A0ABS9HYG1_9PSED</name>
<reference evidence="1" key="1">
    <citation type="submission" date="2022-01" db="EMBL/GenBank/DDBJ databases">
        <title>Pseudomonas sp. nov. isolated from Antarctic regolith.</title>
        <authorList>
            <person name="Novakova D."/>
            <person name="Sedlar K."/>
        </authorList>
    </citation>
    <scope>NUCLEOTIDE SEQUENCE</scope>
    <source>
        <strain evidence="1">P2647</strain>
    </source>
</reference>
<dbReference type="Proteomes" id="UP001162905">
    <property type="component" value="Unassembled WGS sequence"/>
</dbReference>
<dbReference type="EMBL" id="JAKJXH010000001">
    <property type="protein sequence ID" value="MCF7540613.1"/>
    <property type="molecule type" value="Genomic_DNA"/>
</dbReference>
<proteinExistence type="predicted"/>
<evidence type="ECO:0000313" key="2">
    <source>
        <dbReference type="Proteomes" id="UP001162905"/>
    </source>
</evidence>
<organism evidence="1 2">
    <name type="scientific">Pseudomonas petrae</name>
    <dbReference type="NCBI Taxonomy" id="2912190"/>
    <lineage>
        <taxon>Bacteria</taxon>
        <taxon>Pseudomonadati</taxon>
        <taxon>Pseudomonadota</taxon>
        <taxon>Gammaproteobacteria</taxon>
        <taxon>Pseudomonadales</taxon>
        <taxon>Pseudomonadaceae</taxon>
        <taxon>Pseudomonas</taxon>
    </lineage>
</organism>
<gene>
    <name evidence="1" type="ORF">L4G47_00055</name>
</gene>
<keyword evidence="2" id="KW-1185">Reference proteome</keyword>
<evidence type="ECO:0008006" key="3">
    <source>
        <dbReference type="Google" id="ProtNLM"/>
    </source>
</evidence>
<evidence type="ECO:0000313" key="1">
    <source>
        <dbReference type="EMBL" id="MCF7540613.1"/>
    </source>
</evidence>
<accession>A0ABS9HYG1</accession>
<sequence length="122" mass="13018">MSRATCTRPVPAGSADSLCFEKTKMRSENTTGSLPTQHLQKIQPVNFEAEFSDGQPFSVADALSESSSLLCSAKELLIKLTELGPVGESSAMGILFIVTGAKALLDSTHVSVRLAAQQEFEQ</sequence>
<comment type="caution">
    <text evidence="1">The sequence shown here is derived from an EMBL/GenBank/DDBJ whole genome shotgun (WGS) entry which is preliminary data.</text>
</comment>
<protein>
    <recommendedName>
        <fullName evidence="3">DUF3077 domain-containing protein</fullName>
    </recommendedName>
</protein>